<evidence type="ECO:0000313" key="5">
    <source>
        <dbReference type="EMBL" id="PSF36748.1"/>
    </source>
</evidence>
<dbReference type="InterPro" id="IPR050834">
    <property type="entry name" value="Glycosyltransf_2"/>
</dbReference>
<evidence type="ECO:0000256" key="3">
    <source>
        <dbReference type="ARBA" id="ARBA00022679"/>
    </source>
</evidence>
<name>A0A2T1LX51_9CHRO</name>
<dbReference type="PANTHER" id="PTHR43685:SF5">
    <property type="entry name" value="GLYCOSYLTRANSFERASE EPSE-RELATED"/>
    <property type="match status" value="1"/>
</dbReference>
<protein>
    <submittedName>
        <fullName evidence="5">Glycosyltransferase family 2 protein</fullName>
    </submittedName>
</protein>
<sequence>MMNPEITILMSVYNEEEYLQKAINSILNQTFTNFEFIIIDDGSIDDSLKDIRSFSDTRIKVISNKKNLGLADSLNKGITLATGKYIARMDADDIAHSNRLAIQFNFLEKHPEVGILGSFCQLFDDKSDKIGVFLVPIFDLAIRWTSLLNCPFAHPSVMMRRHLLIEHNLRYDGQFKATEDYNLWTELLKYTKSFNLNYPLVRYRLRNGITNSKRQQQLKEHDFIAHRTIRTTLPDFSITPEQVTLMRSLLITENFFDETGILKVDKLKEAIAIYLSMLSAFLNTYATHPEKNRLKRQEIHKITRLLLRLSKRSGFNNVLAPHLQQLTQLLWR</sequence>
<evidence type="ECO:0000256" key="2">
    <source>
        <dbReference type="ARBA" id="ARBA00022676"/>
    </source>
</evidence>
<dbReference type="GO" id="GO:0016757">
    <property type="term" value="F:glycosyltransferase activity"/>
    <property type="evidence" value="ECO:0007669"/>
    <property type="project" value="UniProtKB-KW"/>
</dbReference>
<keyword evidence="3 5" id="KW-0808">Transferase</keyword>
<dbReference type="RefSeq" id="WP_106457179.1">
    <property type="nucleotide sequence ID" value="NZ_PXOH01000012.1"/>
</dbReference>
<comment type="caution">
    <text evidence="5">The sequence shown here is derived from an EMBL/GenBank/DDBJ whole genome shotgun (WGS) entry which is preliminary data.</text>
</comment>
<accession>A0A2T1LX51</accession>
<comment type="similarity">
    <text evidence="1">Belongs to the glycosyltransferase 2 family.</text>
</comment>
<dbReference type="PANTHER" id="PTHR43685">
    <property type="entry name" value="GLYCOSYLTRANSFERASE"/>
    <property type="match status" value="1"/>
</dbReference>
<evidence type="ECO:0000259" key="4">
    <source>
        <dbReference type="Pfam" id="PF00535"/>
    </source>
</evidence>
<dbReference type="InterPro" id="IPR029044">
    <property type="entry name" value="Nucleotide-diphossugar_trans"/>
</dbReference>
<reference evidence="5 6" key="2">
    <citation type="submission" date="2018-03" db="EMBL/GenBank/DDBJ databases">
        <authorList>
            <person name="Keele B.F."/>
        </authorList>
    </citation>
    <scope>NUCLEOTIDE SEQUENCE [LARGE SCALE GENOMIC DNA]</scope>
    <source>
        <strain evidence="5 6">CCALA 016</strain>
    </source>
</reference>
<feature type="domain" description="Glycosyltransferase 2-like" evidence="4">
    <location>
        <begin position="7"/>
        <end position="147"/>
    </location>
</feature>
<evidence type="ECO:0000256" key="1">
    <source>
        <dbReference type="ARBA" id="ARBA00006739"/>
    </source>
</evidence>
<gene>
    <name evidence="5" type="ORF">C7H19_12320</name>
</gene>
<evidence type="ECO:0000313" key="6">
    <source>
        <dbReference type="Proteomes" id="UP000239001"/>
    </source>
</evidence>
<dbReference type="InterPro" id="IPR001173">
    <property type="entry name" value="Glyco_trans_2-like"/>
</dbReference>
<proteinExistence type="inferred from homology"/>
<dbReference type="AlphaFoldDB" id="A0A2T1LX51"/>
<dbReference type="Proteomes" id="UP000239001">
    <property type="component" value="Unassembled WGS sequence"/>
</dbReference>
<dbReference type="Gene3D" id="3.90.550.10">
    <property type="entry name" value="Spore Coat Polysaccharide Biosynthesis Protein SpsA, Chain A"/>
    <property type="match status" value="1"/>
</dbReference>
<dbReference type="EMBL" id="PXOH01000012">
    <property type="protein sequence ID" value="PSF36748.1"/>
    <property type="molecule type" value="Genomic_DNA"/>
</dbReference>
<reference evidence="5 6" key="1">
    <citation type="submission" date="2018-03" db="EMBL/GenBank/DDBJ databases">
        <title>The ancient ancestry and fast evolution of plastids.</title>
        <authorList>
            <person name="Moore K.R."/>
            <person name="Magnabosco C."/>
            <person name="Momper L."/>
            <person name="Gold D.A."/>
            <person name="Bosak T."/>
            <person name="Fournier G.P."/>
        </authorList>
    </citation>
    <scope>NUCLEOTIDE SEQUENCE [LARGE SCALE GENOMIC DNA]</scope>
    <source>
        <strain evidence="5 6">CCALA 016</strain>
    </source>
</reference>
<organism evidence="5 6">
    <name type="scientific">Aphanothece hegewaldii CCALA 016</name>
    <dbReference type="NCBI Taxonomy" id="2107694"/>
    <lineage>
        <taxon>Bacteria</taxon>
        <taxon>Bacillati</taxon>
        <taxon>Cyanobacteriota</taxon>
        <taxon>Cyanophyceae</taxon>
        <taxon>Oscillatoriophycideae</taxon>
        <taxon>Chroococcales</taxon>
        <taxon>Aphanothecaceae</taxon>
        <taxon>Aphanothece</taxon>
    </lineage>
</organism>
<keyword evidence="6" id="KW-1185">Reference proteome</keyword>
<dbReference type="SUPFAM" id="SSF53448">
    <property type="entry name" value="Nucleotide-diphospho-sugar transferases"/>
    <property type="match status" value="1"/>
</dbReference>
<dbReference type="Pfam" id="PF00535">
    <property type="entry name" value="Glycos_transf_2"/>
    <property type="match status" value="1"/>
</dbReference>
<dbReference type="OrthoDB" id="9812327at2"/>
<keyword evidence="2" id="KW-0328">Glycosyltransferase</keyword>